<dbReference type="KEGG" id="nau:109225408"/>
<feature type="region of interest" description="Disordered" evidence="1">
    <location>
        <begin position="68"/>
        <end position="93"/>
    </location>
</feature>
<dbReference type="SUPFAM" id="SSF90257">
    <property type="entry name" value="Myosin rod fragments"/>
    <property type="match status" value="1"/>
</dbReference>
<comment type="caution">
    <text evidence="3">The sequence shown here is derived from an EMBL/GenBank/DDBJ whole genome shotgun (WGS) entry which is preliminary data.</text>
</comment>
<proteinExistence type="predicted"/>
<dbReference type="EMBL" id="MJEQ01037187">
    <property type="protein sequence ID" value="OIT03290.1"/>
    <property type="molecule type" value="Genomic_DNA"/>
</dbReference>
<dbReference type="Gramene" id="OIT03290">
    <property type="protein sequence ID" value="OIT03290"/>
    <property type="gene ID" value="A4A49_01776"/>
</dbReference>
<feature type="compositionally biased region" description="Low complexity" evidence="1">
    <location>
        <begin position="199"/>
        <end position="212"/>
    </location>
</feature>
<gene>
    <name evidence="3" type="ORF">A4A49_01776</name>
</gene>
<evidence type="ECO:0000259" key="2">
    <source>
        <dbReference type="Pfam" id="PF25972"/>
    </source>
</evidence>
<dbReference type="Pfam" id="PF25972">
    <property type="entry name" value="At4g15545_C"/>
    <property type="match status" value="1"/>
</dbReference>
<feature type="domain" description="At4g15545-like C-terminal" evidence="2">
    <location>
        <begin position="260"/>
        <end position="325"/>
    </location>
</feature>
<dbReference type="PANTHER" id="PTHR47383:SF3">
    <property type="entry name" value="WAT1-RELATED PROTEIN"/>
    <property type="match status" value="1"/>
</dbReference>
<accession>A0A1J6IF78</accession>
<feature type="compositionally biased region" description="Basic and acidic residues" evidence="1">
    <location>
        <begin position="77"/>
        <end position="92"/>
    </location>
</feature>
<sequence>MLAKEFDLPEEVLEVLPSDPFEQLDVARKITSIALSTRISALESEADTLRRQLSERDDVISDLHSQLDSLDSSLSDASDKLSRAEQEKEGLVKENAALSNTVKKLNRDVAKLEAFRKTLMRSLNEEEDSPAGAPNLAKNGQSQSDEDASLPPPRAQSTESGHSYSEDAESETSRPRISPGLLLASQTSTPRLTPPGSPPSLSASVSPSRSPRPLSPRRHSISFSTTRGMFDDRSSVYSSTSSQYGSMSGLETGSQTARARVDGKEFFRQVRSRLSYEQFGAFLTNVKELNSHKQTKEDTLRKAAEIFGDENKDLYTIFEGLITRNAQ</sequence>
<evidence type="ECO:0000313" key="4">
    <source>
        <dbReference type="Proteomes" id="UP000187609"/>
    </source>
</evidence>
<protein>
    <recommendedName>
        <fullName evidence="2">At4g15545-like C-terminal domain-containing protein</fullName>
    </recommendedName>
</protein>
<dbReference type="PANTHER" id="PTHR47383">
    <property type="entry name" value="OS03G0659800 PROTEIN"/>
    <property type="match status" value="1"/>
</dbReference>
<feature type="region of interest" description="Disordered" evidence="1">
    <location>
        <begin position="121"/>
        <end position="226"/>
    </location>
</feature>
<evidence type="ECO:0000256" key="1">
    <source>
        <dbReference type="SAM" id="MobiDB-lite"/>
    </source>
</evidence>
<keyword evidence="4" id="KW-1185">Reference proteome</keyword>
<dbReference type="Proteomes" id="UP000187609">
    <property type="component" value="Unassembled WGS sequence"/>
</dbReference>
<dbReference type="Gene3D" id="1.10.287.1490">
    <property type="match status" value="1"/>
</dbReference>
<dbReference type="InterPro" id="IPR058935">
    <property type="entry name" value="At4g15545-like_C"/>
</dbReference>
<organism evidence="3 4">
    <name type="scientific">Nicotiana attenuata</name>
    <name type="common">Coyote tobacco</name>
    <dbReference type="NCBI Taxonomy" id="49451"/>
    <lineage>
        <taxon>Eukaryota</taxon>
        <taxon>Viridiplantae</taxon>
        <taxon>Streptophyta</taxon>
        <taxon>Embryophyta</taxon>
        <taxon>Tracheophyta</taxon>
        <taxon>Spermatophyta</taxon>
        <taxon>Magnoliopsida</taxon>
        <taxon>eudicotyledons</taxon>
        <taxon>Gunneridae</taxon>
        <taxon>Pentapetalae</taxon>
        <taxon>asterids</taxon>
        <taxon>lamiids</taxon>
        <taxon>Solanales</taxon>
        <taxon>Solanaceae</taxon>
        <taxon>Nicotianoideae</taxon>
        <taxon>Nicotianeae</taxon>
        <taxon>Nicotiana</taxon>
    </lineage>
</organism>
<dbReference type="SMR" id="A0A1J6IF78"/>
<dbReference type="InterPro" id="IPR058936">
    <property type="entry name" value="At4g15545-like"/>
</dbReference>
<name>A0A1J6IF78_NICAT</name>
<dbReference type="AlphaFoldDB" id="A0A1J6IF78"/>
<reference evidence="3" key="1">
    <citation type="submission" date="2016-11" db="EMBL/GenBank/DDBJ databases">
        <title>The genome of Nicotiana attenuata.</title>
        <authorList>
            <person name="Xu S."/>
            <person name="Brockmoeller T."/>
            <person name="Gaquerel E."/>
            <person name="Navarro A."/>
            <person name="Kuhl H."/>
            <person name="Gase K."/>
            <person name="Ling Z."/>
            <person name="Zhou W."/>
            <person name="Kreitzer C."/>
            <person name="Stanke M."/>
            <person name="Tang H."/>
            <person name="Lyons E."/>
            <person name="Pandey P."/>
            <person name="Pandey S.P."/>
            <person name="Timmermann B."/>
            <person name="Baldwin I.T."/>
        </authorList>
    </citation>
    <scope>NUCLEOTIDE SEQUENCE [LARGE SCALE GENOMIC DNA]</scope>
    <source>
        <strain evidence="3">UT</strain>
    </source>
</reference>
<dbReference type="OMA" id="YKTRVSG"/>
<dbReference type="STRING" id="49451.A0A1J6IF78"/>
<evidence type="ECO:0000313" key="3">
    <source>
        <dbReference type="EMBL" id="OIT03290.1"/>
    </source>
</evidence>
<dbReference type="OrthoDB" id="5599468at2759"/>